<accession>A0ABQ0AB32</accession>
<keyword evidence="3" id="KW-1185">Reference proteome</keyword>
<feature type="region of interest" description="Disordered" evidence="1">
    <location>
        <begin position="70"/>
        <end position="89"/>
    </location>
</feature>
<reference evidence="2 3" key="1">
    <citation type="submission" date="2024-04" db="EMBL/GenBank/DDBJ databases">
        <title>Draft genome sequence of Sessilibacter corallicola NBRC 116591.</title>
        <authorList>
            <person name="Miyakawa T."/>
            <person name="Kusuya Y."/>
            <person name="Miura T."/>
        </authorList>
    </citation>
    <scope>NUCLEOTIDE SEQUENCE [LARGE SCALE GENOMIC DNA]</scope>
    <source>
        <strain evidence="2 3">KU-00831-HH</strain>
    </source>
</reference>
<evidence type="ECO:0000256" key="1">
    <source>
        <dbReference type="SAM" id="MobiDB-lite"/>
    </source>
</evidence>
<evidence type="ECO:0000313" key="2">
    <source>
        <dbReference type="EMBL" id="GAA6168861.1"/>
    </source>
</evidence>
<comment type="caution">
    <text evidence="2">The sequence shown here is derived from an EMBL/GenBank/DDBJ whole genome shotgun (WGS) entry which is preliminary data.</text>
</comment>
<evidence type="ECO:0000313" key="3">
    <source>
        <dbReference type="Proteomes" id="UP001465153"/>
    </source>
</evidence>
<protein>
    <submittedName>
        <fullName evidence="2">Uncharacterized protein</fullName>
    </submittedName>
</protein>
<proteinExistence type="predicted"/>
<sequence length="173" mass="19792">MRIFSIALALYFFIGNTPKGIAAEETSIQSQMSPAELKASGLGKLTDSELQFLNSWLKLQHSNETIKTTNNTISSINNTQEKGQSDNNRDFTREEAEKILNAPIRTRIKGQFTGWAGNTIFYLENGETWKQRKDGWYRKKLQSPEVILRKNYFGFYEMTIVETGRKVGVSRVK</sequence>
<dbReference type="RefSeq" id="WP_353303557.1">
    <property type="nucleotide sequence ID" value="NZ_BAABWN010000008.1"/>
</dbReference>
<dbReference type="Proteomes" id="UP001465153">
    <property type="component" value="Unassembled WGS sequence"/>
</dbReference>
<dbReference type="EMBL" id="BAABWN010000008">
    <property type="protein sequence ID" value="GAA6168861.1"/>
    <property type="molecule type" value="Genomic_DNA"/>
</dbReference>
<gene>
    <name evidence="2" type="ORF">NBRC116591_26720</name>
</gene>
<name>A0ABQ0AB32_9GAMM</name>
<feature type="compositionally biased region" description="Low complexity" evidence="1">
    <location>
        <begin position="70"/>
        <end position="79"/>
    </location>
</feature>
<organism evidence="2 3">
    <name type="scientific">Sessilibacter corallicola</name>
    <dbReference type="NCBI Taxonomy" id="2904075"/>
    <lineage>
        <taxon>Bacteria</taxon>
        <taxon>Pseudomonadati</taxon>
        <taxon>Pseudomonadota</taxon>
        <taxon>Gammaproteobacteria</taxon>
        <taxon>Cellvibrionales</taxon>
        <taxon>Cellvibrionaceae</taxon>
        <taxon>Sessilibacter</taxon>
    </lineage>
</organism>